<reference evidence="1 2" key="2">
    <citation type="journal article" date="2018" name="New Phytol.">
        <title>High intraspecific genome diversity in the model arbuscular mycorrhizal symbiont Rhizophagus irregularis.</title>
        <authorList>
            <person name="Chen E.C.H."/>
            <person name="Morin E."/>
            <person name="Beaudet D."/>
            <person name="Noel J."/>
            <person name="Yildirir G."/>
            <person name="Ndikumana S."/>
            <person name="Charron P."/>
            <person name="St-Onge C."/>
            <person name="Giorgi J."/>
            <person name="Kruger M."/>
            <person name="Marton T."/>
            <person name="Ropars J."/>
            <person name="Grigoriev I.V."/>
            <person name="Hainaut M."/>
            <person name="Henrissat B."/>
            <person name="Roux C."/>
            <person name="Martin F."/>
            <person name="Corradi N."/>
        </authorList>
    </citation>
    <scope>NUCLEOTIDE SEQUENCE [LARGE SCALE GENOMIC DNA]</scope>
    <source>
        <strain evidence="1 2">DAOM 197198</strain>
    </source>
</reference>
<proteinExistence type="predicted"/>
<evidence type="ECO:0000313" key="2">
    <source>
        <dbReference type="Proteomes" id="UP000018888"/>
    </source>
</evidence>
<dbReference type="AlphaFoldDB" id="A0A2P4PZ66"/>
<name>A0A2P4PZ66_RHIID</name>
<dbReference type="Proteomes" id="UP000018888">
    <property type="component" value="Unassembled WGS sequence"/>
</dbReference>
<evidence type="ECO:0000313" key="1">
    <source>
        <dbReference type="EMBL" id="POG70684.1"/>
    </source>
</evidence>
<dbReference type="VEuPathDB" id="FungiDB:RhiirFUN_023725"/>
<comment type="caution">
    <text evidence="1">The sequence shown here is derived from an EMBL/GenBank/DDBJ whole genome shotgun (WGS) entry which is preliminary data.</text>
</comment>
<accession>A0A2P4PZ66</accession>
<dbReference type="EMBL" id="AUPC02000117">
    <property type="protein sequence ID" value="POG70684.1"/>
    <property type="molecule type" value="Genomic_DNA"/>
</dbReference>
<keyword evidence="2" id="KW-1185">Reference proteome</keyword>
<organism evidence="1 2">
    <name type="scientific">Rhizophagus irregularis (strain DAOM 181602 / DAOM 197198 / MUCL 43194)</name>
    <name type="common">Arbuscular mycorrhizal fungus</name>
    <name type="synonym">Glomus intraradices</name>
    <dbReference type="NCBI Taxonomy" id="747089"/>
    <lineage>
        <taxon>Eukaryota</taxon>
        <taxon>Fungi</taxon>
        <taxon>Fungi incertae sedis</taxon>
        <taxon>Mucoromycota</taxon>
        <taxon>Glomeromycotina</taxon>
        <taxon>Glomeromycetes</taxon>
        <taxon>Glomerales</taxon>
        <taxon>Glomeraceae</taxon>
        <taxon>Rhizophagus</taxon>
    </lineage>
</organism>
<gene>
    <name evidence="1" type="ORF">GLOIN_2v1479002</name>
</gene>
<protein>
    <submittedName>
        <fullName evidence="1">Uncharacterized protein</fullName>
    </submittedName>
</protein>
<reference evidence="1 2" key="1">
    <citation type="journal article" date="2013" name="Proc. Natl. Acad. Sci. U.S.A.">
        <title>Genome of an arbuscular mycorrhizal fungus provides insight into the oldest plant symbiosis.</title>
        <authorList>
            <person name="Tisserant E."/>
            <person name="Malbreil M."/>
            <person name="Kuo A."/>
            <person name="Kohler A."/>
            <person name="Symeonidi A."/>
            <person name="Balestrini R."/>
            <person name="Charron P."/>
            <person name="Duensing N."/>
            <person name="Frei Dit Frey N."/>
            <person name="Gianinazzi-Pearson V."/>
            <person name="Gilbert L.B."/>
            <person name="Handa Y."/>
            <person name="Herr J.R."/>
            <person name="Hijri M."/>
            <person name="Koul R."/>
            <person name="Kawaguchi M."/>
            <person name="Krajinski F."/>
            <person name="Lammers P.J."/>
            <person name="Masclaux F.G."/>
            <person name="Murat C."/>
            <person name="Morin E."/>
            <person name="Ndikumana S."/>
            <person name="Pagni M."/>
            <person name="Petitpierre D."/>
            <person name="Requena N."/>
            <person name="Rosikiewicz P."/>
            <person name="Riley R."/>
            <person name="Saito K."/>
            <person name="San Clemente H."/>
            <person name="Shapiro H."/>
            <person name="van Tuinen D."/>
            <person name="Becard G."/>
            <person name="Bonfante P."/>
            <person name="Paszkowski U."/>
            <person name="Shachar-Hill Y.Y."/>
            <person name="Tuskan G.A."/>
            <person name="Young P.W."/>
            <person name="Sanders I.R."/>
            <person name="Henrissat B."/>
            <person name="Rensing S.A."/>
            <person name="Grigoriev I.V."/>
            <person name="Corradi N."/>
            <person name="Roux C."/>
            <person name="Martin F."/>
        </authorList>
    </citation>
    <scope>NUCLEOTIDE SEQUENCE [LARGE SCALE GENOMIC DNA]</scope>
    <source>
        <strain evidence="1 2">DAOM 197198</strain>
    </source>
</reference>
<dbReference type="VEuPathDB" id="FungiDB:RhiirFUN_023724"/>
<sequence length="327" mass="38484">MVMQSRKNYLFDLVRGGVGSKKNNSGTRTIKASHDSLQAELNVLIQHGDKRTKKLKKVLLIQEELKMAENKKWKLSSEKIVEDTMFRYGMKLNEERCTFYERNSSPLERDMLENCWRLSLALGESRARLQALKKKDRNLDKRKEMGRRNDGTICERNGRCKFRLVEAAKKFEENSTKWLKESFKTPKIMHDMLVQLMSVVKNDDRAKKLQTVGWLHFGLYAQTLEMDCANGYVCRLIRWELRKYIVLAETYNIIKMPEASDKTSLLRIIDKVGSSLPKLSDKEVPTTARTPKKKKEIHCLVYTNLLYFFFIRFQLRKKQKDIIVNMR</sequence>